<dbReference type="SUPFAM" id="SSF53383">
    <property type="entry name" value="PLP-dependent transferases"/>
    <property type="match status" value="1"/>
</dbReference>
<protein>
    <submittedName>
        <fullName evidence="4">Putative aminotransferase</fullName>
    </submittedName>
</protein>
<organism evidence="4 5">
    <name type="scientific">Lasiodiplodia theobromae</name>
    <dbReference type="NCBI Taxonomy" id="45133"/>
    <lineage>
        <taxon>Eukaryota</taxon>
        <taxon>Fungi</taxon>
        <taxon>Dikarya</taxon>
        <taxon>Ascomycota</taxon>
        <taxon>Pezizomycotina</taxon>
        <taxon>Dothideomycetes</taxon>
        <taxon>Dothideomycetes incertae sedis</taxon>
        <taxon>Botryosphaeriales</taxon>
        <taxon>Botryosphaeriaceae</taxon>
        <taxon>Lasiodiplodia</taxon>
    </lineage>
</organism>
<keyword evidence="4" id="KW-0808">Transferase</keyword>
<dbReference type="InterPro" id="IPR015424">
    <property type="entry name" value="PyrdxlP-dep_Trfase"/>
</dbReference>
<evidence type="ECO:0000256" key="2">
    <source>
        <dbReference type="ARBA" id="ARBA00022898"/>
    </source>
</evidence>
<dbReference type="InterPro" id="IPR015422">
    <property type="entry name" value="PyrdxlP-dep_Trfase_small"/>
</dbReference>
<sequence length="445" mass="47882">MVASVEPVLDPKAAAVLQAAQARFLERNPTSLQIHQDASRSMPGGNTRSVLHTAPFPVSMARGHGYQVFSEDGHTYTDFVGEFTAALYGHSHPTLLAAITTTLQQTGLNLGAQTRAEAAFAQRICTRFGLARLRFCNSGTEANLHALGAARAFTKRRRVVVFRGGYHGGVLSFAHGVAANNVDVDDWVVAPYNDAAGARKVILDEAERGKGVAAVLVEAMQGAGGCIPATKAFLLAVRAAAREVGAVFVLDEVMTSRMGRRGLQGAVDGLDPDLTTFGKWLGGGLAFGAFGGREDVMAVFDPTKEGALAQSGTFNNNSLAMRAGLVGMTEVFTEEVADEFKGVGEAFLRKLRDVTVGTKATFTGVGTVISLHITDAGVRDIVRIDEVEERDDLKDIFWMEMMEEGFWITRRGMIALILGTPKSELDRFVECVKAFLERHKDLMVL</sequence>
<keyword evidence="5" id="KW-1185">Reference proteome</keyword>
<keyword evidence="4" id="KW-0032">Aminotransferase</keyword>
<name>A0A5N5D697_9PEZI</name>
<dbReference type="InterPro" id="IPR015421">
    <property type="entry name" value="PyrdxlP-dep_Trfase_major"/>
</dbReference>
<dbReference type="InterPro" id="IPR005814">
    <property type="entry name" value="Aminotrans_3"/>
</dbReference>
<dbReference type="AlphaFoldDB" id="A0A5N5D697"/>
<evidence type="ECO:0000313" key="5">
    <source>
        <dbReference type="Proteomes" id="UP000325902"/>
    </source>
</evidence>
<dbReference type="Proteomes" id="UP000325902">
    <property type="component" value="Unassembled WGS sequence"/>
</dbReference>
<reference evidence="4 5" key="1">
    <citation type="journal article" date="2019" name="Sci. Rep.">
        <title>A multi-omics analysis of the grapevine pathogen Lasiodiplodia theobromae reveals that temperature affects the expression of virulence- and pathogenicity-related genes.</title>
        <authorList>
            <person name="Felix C."/>
            <person name="Meneses R."/>
            <person name="Goncalves M.F.M."/>
            <person name="Tilleman L."/>
            <person name="Duarte A.S."/>
            <person name="Jorrin-Novo J.V."/>
            <person name="Van de Peer Y."/>
            <person name="Deforce D."/>
            <person name="Van Nieuwerburgh F."/>
            <person name="Esteves A.C."/>
            <person name="Alves A."/>
        </authorList>
    </citation>
    <scope>NUCLEOTIDE SEQUENCE [LARGE SCALE GENOMIC DNA]</scope>
    <source>
        <strain evidence="4 5">LA-SOL3</strain>
    </source>
</reference>
<evidence type="ECO:0000313" key="4">
    <source>
        <dbReference type="EMBL" id="KAB2572864.1"/>
    </source>
</evidence>
<dbReference type="PANTHER" id="PTHR43713">
    <property type="entry name" value="GLUTAMATE-1-SEMIALDEHYDE 2,1-AMINOMUTASE"/>
    <property type="match status" value="1"/>
</dbReference>
<gene>
    <name evidence="4" type="ORF">DBV05_g8470</name>
</gene>
<evidence type="ECO:0000256" key="3">
    <source>
        <dbReference type="RuleBase" id="RU003560"/>
    </source>
</evidence>
<dbReference type="Pfam" id="PF00202">
    <property type="entry name" value="Aminotran_3"/>
    <property type="match status" value="1"/>
</dbReference>
<comment type="caution">
    <text evidence="4">The sequence shown here is derived from an EMBL/GenBank/DDBJ whole genome shotgun (WGS) entry which is preliminary data.</text>
</comment>
<dbReference type="EMBL" id="VCHE01000069">
    <property type="protein sequence ID" value="KAB2572864.1"/>
    <property type="molecule type" value="Genomic_DNA"/>
</dbReference>
<keyword evidence="2 3" id="KW-0663">Pyridoxal phosphate</keyword>
<dbReference type="PANTHER" id="PTHR43713:SF3">
    <property type="entry name" value="GLUTAMATE-1-SEMIALDEHYDE 2,1-AMINOMUTASE 1, CHLOROPLASTIC-RELATED"/>
    <property type="match status" value="1"/>
</dbReference>
<dbReference type="GO" id="GO:0008483">
    <property type="term" value="F:transaminase activity"/>
    <property type="evidence" value="ECO:0007669"/>
    <property type="project" value="UniProtKB-KW"/>
</dbReference>
<proteinExistence type="inferred from homology"/>
<dbReference type="Gene3D" id="3.90.1150.10">
    <property type="entry name" value="Aspartate Aminotransferase, domain 1"/>
    <property type="match status" value="1"/>
</dbReference>
<dbReference type="GO" id="GO:0030170">
    <property type="term" value="F:pyridoxal phosphate binding"/>
    <property type="evidence" value="ECO:0007669"/>
    <property type="project" value="InterPro"/>
</dbReference>
<evidence type="ECO:0000256" key="1">
    <source>
        <dbReference type="ARBA" id="ARBA00001933"/>
    </source>
</evidence>
<accession>A0A5N5D697</accession>
<dbReference type="Gene3D" id="3.40.640.10">
    <property type="entry name" value="Type I PLP-dependent aspartate aminotransferase-like (Major domain)"/>
    <property type="match status" value="1"/>
</dbReference>
<dbReference type="OrthoDB" id="425114at2759"/>
<comment type="cofactor">
    <cofactor evidence="1">
        <name>pyridoxal 5'-phosphate</name>
        <dbReference type="ChEBI" id="CHEBI:597326"/>
    </cofactor>
</comment>
<comment type="similarity">
    <text evidence="3">Belongs to the class-III pyridoxal-phosphate-dependent aminotransferase family.</text>
</comment>